<dbReference type="SUPFAM" id="SSF81383">
    <property type="entry name" value="F-box domain"/>
    <property type="match status" value="1"/>
</dbReference>
<organism evidence="3 4">
    <name type="scientific">Urochloa decumbens</name>
    <dbReference type="NCBI Taxonomy" id="240449"/>
    <lineage>
        <taxon>Eukaryota</taxon>
        <taxon>Viridiplantae</taxon>
        <taxon>Streptophyta</taxon>
        <taxon>Embryophyta</taxon>
        <taxon>Tracheophyta</taxon>
        <taxon>Spermatophyta</taxon>
        <taxon>Magnoliopsida</taxon>
        <taxon>Liliopsida</taxon>
        <taxon>Poales</taxon>
        <taxon>Poaceae</taxon>
        <taxon>PACMAD clade</taxon>
        <taxon>Panicoideae</taxon>
        <taxon>Panicodae</taxon>
        <taxon>Paniceae</taxon>
        <taxon>Melinidinae</taxon>
        <taxon>Urochloa</taxon>
    </lineage>
</organism>
<dbReference type="PANTHER" id="PTHR32133:SF291">
    <property type="entry name" value="F-BOX DOMAIN-CONTAINING PROTEIN"/>
    <property type="match status" value="1"/>
</dbReference>
<dbReference type="Gene3D" id="1.20.1280.50">
    <property type="match status" value="1"/>
</dbReference>
<evidence type="ECO:0000313" key="4">
    <source>
        <dbReference type="Proteomes" id="UP001497457"/>
    </source>
</evidence>
<dbReference type="CDD" id="cd09917">
    <property type="entry name" value="F-box_SF"/>
    <property type="match status" value="1"/>
</dbReference>
<evidence type="ECO:0008006" key="5">
    <source>
        <dbReference type="Google" id="ProtNLM"/>
    </source>
</evidence>
<accession>A0ABC9GZM8</accession>
<name>A0ABC9GZM8_9POAL</name>
<dbReference type="InterPro" id="IPR001810">
    <property type="entry name" value="F-box_dom"/>
</dbReference>
<sequence length="394" mass="44000">MAPPRLPPELIRDMAEEILMHIPLDKPADLVRASAVCKAWLRIVSDPAFLRRYRAFRRSAPLLGFLYQVDFDPSPRFISTAEASPLPQSAPVSGASSVLDSRHGRVLFTKRGSSNFLVWDPIADGCLELQAPELWHTFYSAVVLCTVAGRDHRDCRNGPFLVVYVGKDDLGNSICAYVYSSETHAWGTPVSAHLEDDVYFSGTDRAALVGDAIYWKVVLGDRILKYDLIKHCFSMIDGTNIYYEGGQILMQNEDGALGLAGVSNSRLHLWSRMVNPEGVTGWVQQRVIKLKKILPKNKAYIRANVIGFAEGVRVLFMSTDVGTFTFELNSGRVRKVSGPGKYCPIFPFISFCTPEIQMTPLGLSLQEEHWSVPSLNFFFRRQLPRGSKGLPPRS</sequence>
<dbReference type="AlphaFoldDB" id="A0ABC9GZM8"/>
<gene>
    <name evidence="3" type="ORF">URODEC1_LOCUS120327</name>
</gene>
<proteinExistence type="predicted"/>
<dbReference type="Pfam" id="PF12937">
    <property type="entry name" value="F-box-like"/>
    <property type="match status" value="1"/>
</dbReference>
<dbReference type="Proteomes" id="UP001497457">
    <property type="component" value="Unassembled WGS sequence"/>
</dbReference>
<dbReference type="PANTHER" id="PTHR32133">
    <property type="entry name" value="OS07G0120400 PROTEIN"/>
    <property type="match status" value="1"/>
</dbReference>
<evidence type="ECO:0000259" key="1">
    <source>
        <dbReference type="Pfam" id="PF12937"/>
    </source>
</evidence>
<dbReference type="Pfam" id="PF23635">
    <property type="entry name" value="Beta-prop_AT5G49610-like"/>
    <property type="match status" value="1"/>
</dbReference>
<reference evidence="3" key="1">
    <citation type="submission" date="2024-10" db="EMBL/GenBank/DDBJ databases">
        <authorList>
            <person name="Ryan C."/>
        </authorList>
    </citation>
    <scope>NUCLEOTIDE SEQUENCE [LARGE SCALE GENOMIC DNA]</scope>
</reference>
<evidence type="ECO:0000313" key="3">
    <source>
        <dbReference type="EMBL" id="CAM0146812.1"/>
    </source>
</evidence>
<dbReference type="InterPro" id="IPR036047">
    <property type="entry name" value="F-box-like_dom_sf"/>
</dbReference>
<keyword evidence="4" id="KW-1185">Reference proteome</keyword>
<comment type="caution">
    <text evidence="3">The sequence shown here is derived from an EMBL/GenBank/DDBJ whole genome shotgun (WGS) entry which is preliminary data.</text>
</comment>
<evidence type="ECO:0000259" key="2">
    <source>
        <dbReference type="Pfam" id="PF23635"/>
    </source>
</evidence>
<dbReference type="InterPro" id="IPR056594">
    <property type="entry name" value="AT5G49610-like_b-prop"/>
</dbReference>
<protein>
    <recommendedName>
        <fullName evidence="5">F-box domain-containing protein</fullName>
    </recommendedName>
</protein>
<feature type="domain" description="F-box" evidence="1">
    <location>
        <begin position="17"/>
        <end position="52"/>
    </location>
</feature>
<dbReference type="EMBL" id="CAXIPR030000688">
    <property type="protein sequence ID" value="CAM0146812.1"/>
    <property type="molecule type" value="Genomic_DNA"/>
</dbReference>
<feature type="domain" description="F-box protein AT5G49610-like beta-propeller" evidence="2">
    <location>
        <begin position="98"/>
        <end position="349"/>
    </location>
</feature>